<dbReference type="OrthoDB" id="3723460at2"/>
<dbReference type="Proteomes" id="UP000292373">
    <property type="component" value="Unassembled WGS sequence"/>
</dbReference>
<evidence type="ECO:0000313" key="2">
    <source>
        <dbReference type="Proteomes" id="UP000292373"/>
    </source>
</evidence>
<organism evidence="1 2">
    <name type="scientific">Propioniciclava sinopodophylli</name>
    <dbReference type="NCBI Taxonomy" id="1837344"/>
    <lineage>
        <taxon>Bacteria</taxon>
        <taxon>Bacillati</taxon>
        <taxon>Actinomycetota</taxon>
        <taxon>Actinomycetes</taxon>
        <taxon>Propionibacteriales</taxon>
        <taxon>Propionibacteriaceae</taxon>
        <taxon>Propioniciclava</taxon>
    </lineage>
</organism>
<gene>
    <name evidence="1" type="ORF">ET989_14315</name>
</gene>
<comment type="caution">
    <text evidence="1">The sequence shown here is derived from an EMBL/GenBank/DDBJ whole genome shotgun (WGS) entry which is preliminary data.</text>
</comment>
<evidence type="ECO:0000313" key="1">
    <source>
        <dbReference type="EMBL" id="TBT82536.1"/>
    </source>
</evidence>
<proteinExistence type="predicted"/>
<keyword evidence="2" id="KW-1185">Reference proteome</keyword>
<protein>
    <submittedName>
        <fullName evidence="1">Uncharacterized protein</fullName>
    </submittedName>
</protein>
<name>A0A4Q9KBE4_9ACTN</name>
<sequence>MSWGFDCAVTGGGRGLLLRRAGQSVAELVFGLPGEPVEGWEPDESEARITAVEHGTVRLRHVPDPEGWTTVVSLDNTDSSEQALPPLGMVVTVHDAWTGWAWTSDTEGFVVLAPRDAPGPALLVRVRQGFLRTASGLRAFTPLDRRGDALGDGLALFHLANPAGSLRPFGRHQTTLEFEEVTDLAAVRAVLPGWLPELVVAPGDDLRFETPDQAIVPGPGVRMTTEDTTSVLAGEAGHQEVAVHGVRGVQRLTATFVPPLEPFLAGLVAALKSRRPSGVSSASGAVIAAALARRAVIDPEATLDWLEREDWLARGDLFGPAIAAVVAVESHDEALLEAACDAVLGADPEVGLGMVATRCWLATLRMGLPPLDLTRVFARATTPEAAFEAALLRNADADLFGPRVHGIAHRFGDGVLPGLPVGLSEADAGLLVALLRFVPEGWPAKAVAAAAAERGSALLLADHAGGQQPGHEGLAWLLLGEIGA</sequence>
<accession>A0A4Q9KBE4</accession>
<dbReference type="EMBL" id="SDMQ01000022">
    <property type="protein sequence ID" value="TBT82536.1"/>
    <property type="molecule type" value="Genomic_DNA"/>
</dbReference>
<dbReference type="RefSeq" id="WP_131170167.1">
    <property type="nucleotide sequence ID" value="NZ_SDMQ01000022.1"/>
</dbReference>
<reference evidence="1 2" key="1">
    <citation type="submission" date="2019-01" db="EMBL/GenBank/DDBJ databases">
        <title>Lactibacter flavus gen. nov., sp. nov., a novel bacterium of the family Propionibacteriaceae isolated from raw milk and dairy products.</title>
        <authorList>
            <person name="Huptas C."/>
            <person name="Wenning M."/>
            <person name="Breitenwieser F."/>
            <person name="Doll E."/>
            <person name="Von Neubeck M."/>
            <person name="Busse H.-J."/>
            <person name="Scherer S."/>
        </authorList>
    </citation>
    <scope>NUCLEOTIDE SEQUENCE [LARGE SCALE GENOMIC DNA]</scope>
    <source>
        <strain evidence="1 2">KCTC 33808</strain>
    </source>
</reference>
<dbReference type="AlphaFoldDB" id="A0A4Q9KBE4"/>